<name>A0A1L0AYL3_9GAMM</name>
<dbReference type="PANTHER" id="PTHR30086:SF20">
    <property type="entry name" value="ARGININE EXPORTER PROTEIN ARGO-RELATED"/>
    <property type="match status" value="1"/>
</dbReference>
<dbReference type="InterPro" id="IPR001123">
    <property type="entry name" value="LeuE-type"/>
</dbReference>
<dbReference type="EMBL" id="FPLD01000049">
    <property type="protein sequence ID" value="SGY93861.1"/>
    <property type="molecule type" value="Genomic_DNA"/>
</dbReference>
<protein>
    <submittedName>
        <fullName evidence="7">Putative threonine efflux protein-like protein</fullName>
    </submittedName>
</protein>
<evidence type="ECO:0000313" key="8">
    <source>
        <dbReference type="Proteomes" id="UP000183794"/>
    </source>
</evidence>
<organism evidence="7 8">
    <name type="scientific">Moritella viscosa</name>
    <dbReference type="NCBI Taxonomy" id="80854"/>
    <lineage>
        <taxon>Bacteria</taxon>
        <taxon>Pseudomonadati</taxon>
        <taxon>Pseudomonadota</taxon>
        <taxon>Gammaproteobacteria</taxon>
        <taxon>Alteromonadales</taxon>
        <taxon>Moritellaceae</taxon>
        <taxon>Moritella</taxon>
    </lineage>
</organism>
<feature type="transmembrane region" description="Helical" evidence="6">
    <location>
        <begin position="6"/>
        <end position="28"/>
    </location>
</feature>
<dbReference type="GO" id="GO:0015171">
    <property type="term" value="F:amino acid transmembrane transporter activity"/>
    <property type="evidence" value="ECO:0007669"/>
    <property type="project" value="TreeGrafter"/>
</dbReference>
<evidence type="ECO:0000313" key="7">
    <source>
        <dbReference type="EMBL" id="SGY93861.1"/>
    </source>
</evidence>
<accession>A0A1L0AYL3</accession>
<evidence type="ECO:0000256" key="6">
    <source>
        <dbReference type="SAM" id="Phobius"/>
    </source>
</evidence>
<feature type="transmembrane region" description="Helical" evidence="6">
    <location>
        <begin position="131"/>
        <end position="149"/>
    </location>
</feature>
<feature type="transmembrane region" description="Helical" evidence="6">
    <location>
        <begin position="155"/>
        <end position="178"/>
    </location>
</feature>
<comment type="subcellular location">
    <subcellularLocation>
        <location evidence="1">Cell membrane</location>
        <topology evidence="1">Multi-pass membrane protein</topology>
    </subcellularLocation>
</comment>
<dbReference type="AlphaFoldDB" id="A0A1L0AYL3"/>
<dbReference type="OrthoDB" id="9804822at2"/>
<dbReference type="RefSeq" id="WP_075518096.1">
    <property type="nucleotide sequence ID" value="NZ_FPLD01000049.1"/>
</dbReference>
<evidence type="ECO:0000256" key="5">
    <source>
        <dbReference type="ARBA" id="ARBA00023136"/>
    </source>
</evidence>
<keyword evidence="2" id="KW-1003">Cell membrane</keyword>
<dbReference type="GO" id="GO:0005886">
    <property type="term" value="C:plasma membrane"/>
    <property type="evidence" value="ECO:0007669"/>
    <property type="project" value="UniProtKB-SubCell"/>
</dbReference>
<keyword evidence="4 6" id="KW-1133">Transmembrane helix</keyword>
<evidence type="ECO:0000256" key="2">
    <source>
        <dbReference type="ARBA" id="ARBA00022475"/>
    </source>
</evidence>
<feature type="transmembrane region" description="Helical" evidence="6">
    <location>
        <begin position="40"/>
        <end position="65"/>
    </location>
</feature>
<evidence type="ECO:0000256" key="3">
    <source>
        <dbReference type="ARBA" id="ARBA00022692"/>
    </source>
</evidence>
<dbReference type="Proteomes" id="UP000183794">
    <property type="component" value="Unassembled WGS sequence"/>
</dbReference>
<dbReference type="Pfam" id="PF01810">
    <property type="entry name" value="LysE"/>
    <property type="match status" value="1"/>
</dbReference>
<proteinExistence type="predicted"/>
<evidence type="ECO:0000256" key="4">
    <source>
        <dbReference type="ARBA" id="ARBA00022989"/>
    </source>
</evidence>
<gene>
    <name evidence="7" type="ORF">NVI5450_1521</name>
</gene>
<dbReference type="PIRSF" id="PIRSF006324">
    <property type="entry name" value="LeuE"/>
    <property type="match status" value="1"/>
</dbReference>
<dbReference type="PANTHER" id="PTHR30086">
    <property type="entry name" value="ARGININE EXPORTER PROTEIN ARGO"/>
    <property type="match status" value="1"/>
</dbReference>
<keyword evidence="3 6" id="KW-0812">Transmembrane</keyword>
<reference evidence="7 8" key="1">
    <citation type="submission" date="2016-11" db="EMBL/GenBank/DDBJ databases">
        <authorList>
            <person name="Jaros S."/>
            <person name="Januszkiewicz K."/>
            <person name="Wedrychowicz H."/>
        </authorList>
    </citation>
    <scope>NUCLEOTIDE SEQUENCE [LARGE SCALE GENOMIC DNA]</scope>
    <source>
        <strain evidence="7">NVI 5450</strain>
    </source>
</reference>
<evidence type="ECO:0000256" key="1">
    <source>
        <dbReference type="ARBA" id="ARBA00004651"/>
    </source>
</evidence>
<sequence length="209" mass="22266">MSLESAITFFIAIFIFGVTPGPGVFAILARAMVDGPKKCIMLAMGMIGSDVLYLILACLGLATIAENWSEVFTAIRYLGASYLIYLGYKMLKALPQIKSDIQAETTAQKEKAMLASLTQGFLISASNPKVILFYISFLPTFIDLTVLTAQDIALVSVLSSIALMSGLMLIAFGASRVANLLKTPAAHQRLNRGAGGIMIAAGTYLAISK</sequence>
<keyword evidence="5 6" id="KW-0472">Membrane</keyword>